<evidence type="ECO:0000256" key="5">
    <source>
        <dbReference type="ARBA" id="ARBA00022692"/>
    </source>
</evidence>
<evidence type="ECO:0000256" key="8">
    <source>
        <dbReference type="ARBA" id="ARBA00023157"/>
    </source>
</evidence>
<feature type="disulfide bond" evidence="12">
    <location>
        <begin position="246"/>
        <end position="261"/>
    </location>
</feature>
<evidence type="ECO:0000256" key="10">
    <source>
        <dbReference type="ARBA" id="ARBA00023279"/>
    </source>
</evidence>
<dbReference type="Ensembl" id="ENSANAT00000033463.1">
    <property type="protein sequence ID" value="ENSANAP00000015622.1"/>
    <property type="gene ID" value="ENSANAG00000025693.1"/>
</dbReference>
<evidence type="ECO:0000256" key="1">
    <source>
        <dbReference type="ARBA" id="ARBA00004251"/>
    </source>
</evidence>
<evidence type="ECO:0000256" key="6">
    <source>
        <dbReference type="ARBA" id="ARBA00022729"/>
    </source>
</evidence>
<keyword evidence="10" id="KW-0278">Fertilization</keyword>
<sequence length="594" mass="64084">MAGRASAATWGYRVALLLLVTTLGLGRQLQPDPGLPQARPDSPAGIIGMTSPCTLQHTWPLLFPTADEFGNRFDVNNCPICYHWVTTRPQEPAVFSADYRGCHVLEKDGHFHLRVFMEAVLPNGRVDVAQDATLICPKPVHSWTLDSQLAPPAMFSVLTPQTLPFCPTSGHTSPGSGHAFPSPLDPGHSSAHPTPALPFPGPGPALKTLAQPHWGPMEHWDVNKSDYVGTHLSQEQCQVASGYLPCLVRGTSKEARQQAGCCYDNTTEVPCYYGNTATVQRFRGGCFILVVSQEIALTHRITLANVHLAYIPTSCSPTQDTDAFVVFQFLLTNCGTTVQVGVGTTAISSHRWLATSNHIRKGPQGSIKRDSTFQLHVCCVFNASDFLPVQASIFPPPLPAPVTQPGPLRLELWIAKGMLCYPCALQAPASLTHSPPWLAAPRTSPHGGPWPILSEGCPFEGDSYGTQMVALDRATPFQSHYQQFTVATFALLDSGSQRTRKYASACHTSGLKTCSTACRPGTASHRNDTARPQDMVSSPGPAGFEDSYGQEPIDSSGNSSLRPLLWVVLSLPAVSLVLGFGVFVGLSQKLWESN</sequence>
<evidence type="ECO:0000256" key="14">
    <source>
        <dbReference type="SAM" id="Phobius"/>
    </source>
</evidence>
<comment type="caution">
    <text evidence="12">Lacks conserved residue(s) required for the propagation of feature annotation.</text>
</comment>
<dbReference type="STRING" id="37293.ENSANAP00000015622"/>
<dbReference type="InterPro" id="IPR042235">
    <property type="entry name" value="ZP-C_dom"/>
</dbReference>
<evidence type="ECO:0000256" key="11">
    <source>
        <dbReference type="ARBA" id="ARBA00024183"/>
    </source>
</evidence>
<evidence type="ECO:0000256" key="2">
    <source>
        <dbReference type="ARBA" id="ARBA00022525"/>
    </source>
</evidence>
<evidence type="ECO:0000256" key="7">
    <source>
        <dbReference type="ARBA" id="ARBA00022989"/>
    </source>
</evidence>
<dbReference type="InterPro" id="IPR054554">
    <property type="entry name" value="ZP1/4_Ig-like"/>
</dbReference>
<reference evidence="17" key="2">
    <citation type="submission" date="2025-09" db="UniProtKB">
        <authorList>
            <consortium name="Ensembl"/>
        </authorList>
    </citation>
    <scope>IDENTIFICATION</scope>
</reference>
<dbReference type="AlphaFoldDB" id="A0A2K5D3X2"/>
<evidence type="ECO:0000256" key="12">
    <source>
        <dbReference type="PROSITE-ProRule" id="PRU00779"/>
    </source>
</evidence>
<keyword evidence="7 14" id="KW-1133">Transmembrane helix</keyword>
<comment type="subcellular location">
    <subcellularLocation>
        <location evidence="1">Cell membrane</location>
        <topology evidence="1">Single-pass type I membrane protein</topology>
    </subcellularLocation>
    <subcellularLocation>
        <location evidence="11">Zona pellucida</location>
    </subcellularLocation>
</comment>
<feature type="transmembrane region" description="Helical" evidence="14">
    <location>
        <begin position="564"/>
        <end position="586"/>
    </location>
</feature>
<evidence type="ECO:0000259" key="16">
    <source>
        <dbReference type="PROSITE" id="PS51448"/>
    </source>
</evidence>
<dbReference type="SMART" id="SM00018">
    <property type="entry name" value="PD"/>
    <property type="match status" value="1"/>
</dbReference>
<evidence type="ECO:0000256" key="4">
    <source>
        <dbReference type="ARBA" id="ARBA00022685"/>
    </source>
</evidence>
<dbReference type="Pfam" id="PF23344">
    <property type="entry name" value="ZP-N"/>
    <property type="match status" value="1"/>
</dbReference>
<dbReference type="GO" id="GO:0007339">
    <property type="term" value="P:binding of sperm to zona pellucida"/>
    <property type="evidence" value="ECO:0007669"/>
    <property type="project" value="TreeGrafter"/>
</dbReference>
<organism evidence="17 18">
    <name type="scientific">Aotus nancymaae</name>
    <name type="common">Ma's night monkey</name>
    <dbReference type="NCBI Taxonomy" id="37293"/>
    <lineage>
        <taxon>Eukaryota</taxon>
        <taxon>Metazoa</taxon>
        <taxon>Chordata</taxon>
        <taxon>Craniata</taxon>
        <taxon>Vertebrata</taxon>
        <taxon>Euteleostomi</taxon>
        <taxon>Mammalia</taxon>
        <taxon>Eutheria</taxon>
        <taxon>Euarchontoglires</taxon>
        <taxon>Primates</taxon>
        <taxon>Haplorrhini</taxon>
        <taxon>Platyrrhini</taxon>
        <taxon>Aotidae</taxon>
        <taxon>Aotus</taxon>
    </lineage>
</organism>
<dbReference type="PANTHER" id="PTHR23343">
    <property type="entry name" value="ZONA PELLUCIDA SPERM-BINDING PROTEIN"/>
    <property type="match status" value="1"/>
</dbReference>
<dbReference type="GO" id="GO:0032190">
    <property type="term" value="F:acrosin binding"/>
    <property type="evidence" value="ECO:0007669"/>
    <property type="project" value="TreeGrafter"/>
</dbReference>
<keyword evidence="8 12" id="KW-1015">Disulfide bond</keyword>
<dbReference type="SUPFAM" id="SSF57492">
    <property type="entry name" value="Trefoil"/>
    <property type="match status" value="1"/>
</dbReference>
<dbReference type="InterPro" id="IPR001507">
    <property type="entry name" value="ZP_dom"/>
</dbReference>
<dbReference type="OMA" id="RFEVNNC"/>
<feature type="region of interest" description="Disordered" evidence="13">
    <location>
        <begin position="518"/>
        <end position="555"/>
    </location>
</feature>
<keyword evidence="2" id="KW-0964">Secreted</keyword>
<dbReference type="GeneTree" id="ENSGT00940000161188"/>
<dbReference type="GO" id="GO:0035804">
    <property type="term" value="F:structural constituent of egg coat"/>
    <property type="evidence" value="ECO:0007669"/>
    <property type="project" value="TreeGrafter"/>
</dbReference>
<keyword evidence="18" id="KW-1185">Reference proteome</keyword>
<dbReference type="CDD" id="cd00111">
    <property type="entry name" value="Trefoil"/>
    <property type="match status" value="1"/>
</dbReference>
<evidence type="ECO:0000256" key="13">
    <source>
        <dbReference type="SAM" id="MobiDB-lite"/>
    </source>
</evidence>
<evidence type="ECO:0000256" key="9">
    <source>
        <dbReference type="ARBA" id="ARBA00023180"/>
    </source>
</evidence>
<dbReference type="InterPro" id="IPR044913">
    <property type="entry name" value="P_trefoil_dom_sf"/>
</dbReference>
<accession>A0A2K5D3X2</accession>
<evidence type="ECO:0000256" key="3">
    <source>
        <dbReference type="ARBA" id="ARBA00022530"/>
    </source>
</evidence>
<dbReference type="Gene3D" id="2.60.40.4100">
    <property type="entry name" value="Zona pellucida, ZP-C domain"/>
    <property type="match status" value="1"/>
</dbReference>
<evidence type="ECO:0000256" key="15">
    <source>
        <dbReference type="SAM" id="SignalP"/>
    </source>
</evidence>
<feature type="signal peptide" evidence="15">
    <location>
        <begin position="1"/>
        <end position="26"/>
    </location>
</feature>
<keyword evidence="14" id="KW-0472">Membrane</keyword>
<protein>
    <submittedName>
        <fullName evidence="17">Zona pellucida glycoprotein 1</fullName>
    </submittedName>
</protein>
<dbReference type="SMART" id="SM00241">
    <property type="entry name" value="ZP"/>
    <property type="match status" value="1"/>
</dbReference>
<dbReference type="Gene3D" id="2.60.40.3210">
    <property type="entry name" value="Zona pellucida, ZP-N domain"/>
    <property type="match status" value="1"/>
</dbReference>
<feature type="chain" id="PRO_5014454622" evidence="15">
    <location>
        <begin position="27"/>
        <end position="594"/>
    </location>
</feature>
<keyword evidence="9" id="KW-0325">Glycoprotein</keyword>
<keyword evidence="5 14" id="KW-0812">Transmembrane</keyword>
<dbReference type="PANTHER" id="PTHR23343:SF41">
    <property type="entry name" value="ZONA PELLUCIDA SPERM-BINDING PROTEIN 1"/>
    <property type="match status" value="1"/>
</dbReference>
<dbReference type="Proteomes" id="UP000233020">
    <property type="component" value="Unplaced"/>
</dbReference>
<feature type="domain" description="P-type" evidence="16">
    <location>
        <begin position="235"/>
        <end position="275"/>
    </location>
</feature>
<dbReference type="InterPro" id="IPR051148">
    <property type="entry name" value="Zona_Pellucida_Domain_gp"/>
</dbReference>
<dbReference type="GO" id="GO:0060468">
    <property type="term" value="P:prevention of polyspermy"/>
    <property type="evidence" value="ECO:0007669"/>
    <property type="project" value="TreeGrafter"/>
</dbReference>
<evidence type="ECO:0000313" key="18">
    <source>
        <dbReference type="Proteomes" id="UP000233020"/>
    </source>
</evidence>
<keyword evidence="6 15" id="KW-0732">Signal</keyword>
<dbReference type="PROSITE" id="PS51448">
    <property type="entry name" value="P_TREFOIL_2"/>
    <property type="match status" value="1"/>
</dbReference>
<feature type="region of interest" description="Disordered" evidence="13">
    <location>
        <begin position="168"/>
        <end position="202"/>
    </location>
</feature>
<dbReference type="Pfam" id="PF22821">
    <property type="entry name" value="ZP1_ZP4_Ig-like"/>
    <property type="match status" value="1"/>
</dbReference>
<name>A0A2K5D3X2_AOTNA</name>
<dbReference type="InterPro" id="IPR000519">
    <property type="entry name" value="P_trefoil_dom"/>
</dbReference>
<gene>
    <name evidence="17" type="primary">ZP1</name>
</gene>
<evidence type="ECO:0000313" key="17">
    <source>
        <dbReference type="Ensembl" id="ENSANAP00000015622.1"/>
    </source>
</evidence>
<keyword evidence="3" id="KW-0272">Extracellular matrix</keyword>
<dbReference type="InterPro" id="IPR055356">
    <property type="entry name" value="ZP-N"/>
</dbReference>
<dbReference type="GO" id="GO:0005886">
    <property type="term" value="C:plasma membrane"/>
    <property type="evidence" value="ECO:0007669"/>
    <property type="project" value="UniProtKB-SubCell"/>
</dbReference>
<proteinExistence type="predicted"/>
<reference evidence="17" key="1">
    <citation type="submission" date="2025-08" db="UniProtKB">
        <authorList>
            <consortium name="Ensembl"/>
        </authorList>
    </citation>
    <scope>IDENTIFICATION</scope>
</reference>
<keyword evidence="4" id="KW-0165">Cleavage on pair of basic residues</keyword>
<dbReference type="GO" id="GO:0035805">
    <property type="term" value="C:egg coat"/>
    <property type="evidence" value="ECO:0007669"/>
    <property type="project" value="UniProtKB-SubCell"/>
</dbReference>